<protein>
    <submittedName>
        <fullName evidence="2">60S ribosomal protein L23</fullName>
    </submittedName>
</protein>
<dbReference type="GO" id="GO:0003676">
    <property type="term" value="F:nucleic acid binding"/>
    <property type="evidence" value="ECO:0007669"/>
    <property type="project" value="InterPro"/>
</dbReference>
<evidence type="ECO:0000313" key="2">
    <source>
        <dbReference type="EMBL" id="MCI47332.1"/>
    </source>
</evidence>
<dbReference type="InterPro" id="IPR036397">
    <property type="entry name" value="RNaseH_sf"/>
</dbReference>
<proteinExistence type="predicted"/>
<dbReference type="Pfam" id="PF13456">
    <property type="entry name" value="RVT_3"/>
    <property type="match status" value="1"/>
</dbReference>
<feature type="domain" description="RNase H type-1" evidence="1">
    <location>
        <begin position="27"/>
        <end position="103"/>
    </location>
</feature>
<dbReference type="InterPro" id="IPR012337">
    <property type="entry name" value="RNaseH-like_sf"/>
</dbReference>
<accession>A0A392SFV9</accession>
<keyword evidence="2" id="KW-0689">Ribosomal protein</keyword>
<comment type="caution">
    <text evidence="2">The sequence shown here is derived from an EMBL/GenBank/DDBJ whole genome shotgun (WGS) entry which is preliminary data.</text>
</comment>
<dbReference type="Proteomes" id="UP000265520">
    <property type="component" value="Unassembled WGS sequence"/>
</dbReference>
<dbReference type="AlphaFoldDB" id="A0A392SFV9"/>
<dbReference type="SUPFAM" id="SSF53098">
    <property type="entry name" value="Ribonuclease H-like"/>
    <property type="match status" value="1"/>
</dbReference>
<dbReference type="GO" id="GO:0005840">
    <property type="term" value="C:ribosome"/>
    <property type="evidence" value="ECO:0007669"/>
    <property type="project" value="UniProtKB-KW"/>
</dbReference>
<feature type="non-terminal residue" evidence="2">
    <location>
        <position position="105"/>
    </location>
</feature>
<dbReference type="GO" id="GO:0004523">
    <property type="term" value="F:RNA-DNA hybrid ribonuclease activity"/>
    <property type="evidence" value="ECO:0007669"/>
    <property type="project" value="InterPro"/>
</dbReference>
<dbReference type="Gene3D" id="3.30.420.10">
    <property type="entry name" value="Ribonuclease H-like superfamily/Ribonuclease H"/>
    <property type="match status" value="1"/>
</dbReference>
<sequence length="105" mass="11641">NNNITADAQEQQHQQWVPPRHGWLKCNVDAGFHNDGRITSGGWCIRDETGHFIQAGTYWERGAFSIAEAEALALWKAMQIACNLNMANIIFESDAQVVTGAIQAN</sequence>
<dbReference type="PANTHER" id="PTHR47074:SF48">
    <property type="entry name" value="POLYNUCLEOTIDYL TRANSFERASE, RIBONUCLEASE H-LIKE SUPERFAMILY PROTEIN"/>
    <property type="match status" value="1"/>
</dbReference>
<dbReference type="InterPro" id="IPR044730">
    <property type="entry name" value="RNase_H-like_dom_plant"/>
</dbReference>
<keyword evidence="2" id="KW-0687">Ribonucleoprotein</keyword>
<dbReference type="InterPro" id="IPR002156">
    <property type="entry name" value="RNaseH_domain"/>
</dbReference>
<keyword evidence="3" id="KW-1185">Reference proteome</keyword>
<dbReference type="PANTHER" id="PTHR47074">
    <property type="entry name" value="BNAC02G40300D PROTEIN"/>
    <property type="match status" value="1"/>
</dbReference>
<reference evidence="2 3" key="1">
    <citation type="journal article" date="2018" name="Front. Plant Sci.">
        <title>Red Clover (Trifolium pratense) and Zigzag Clover (T. medium) - A Picture of Genomic Similarities and Differences.</title>
        <authorList>
            <person name="Dluhosova J."/>
            <person name="Istvanek J."/>
            <person name="Nedelnik J."/>
            <person name="Repkova J."/>
        </authorList>
    </citation>
    <scope>NUCLEOTIDE SEQUENCE [LARGE SCALE GENOMIC DNA]</scope>
    <source>
        <strain evidence="3">cv. 10/8</strain>
        <tissue evidence="2">Leaf</tissue>
    </source>
</reference>
<name>A0A392SFV9_9FABA</name>
<evidence type="ECO:0000313" key="3">
    <source>
        <dbReference type="Proteomes" id="UP000265520"/>
    </source>
</evidence>
<dbReference type="EMBL" id="LXQA010371051">
    <property type="protein sequence ID" value="MCI47332.1"/>
    <property type="molecule type" value="Genomic_DNA"/>
</dbReference>
<dbReference type="CDD" id="cd06222">
    <property type="entry name" value="RNase_H_like"/>
    <property type="match status" value="1"/>
</dbReference>
<evidence type="ECO:0000259" key="1">
    <source>
        <dbReference type="Pfam" id="PF13456"/>
    </source>
</evidence>
<feature type="non-terminal residue" evidence="2">
    <location>
        <position position="1"/>
    </location>
</feature>
<organism evidence="2 3">
    <name type="scientific">Trifolium medium</name>
    <dbReference type="NCBI Taxonomy" id="97028"/>
    <lineage>
        <taxon>Eukaryota</taxon>
        <taxon>Viridiplantae</taxon>
        <taxon>Streptophyta</taxon>
        <taxon>Embryophyta</taxon>
        <taxon>Tracheophyta</taxon>
        <taxon>Spermatophyta</taxon>
        <taxon>Magnoliopsida</taxon>
        <taxon>eudicotyledons</taxon>
        <taxon>Gunneridae</taxon>
        <taxon>Pentapetalae</taxon>
        <taxon>rosids</taxon>
        <taxon>fabids</taxon>
        <taxon>Fabales</taxon>
        <taxon>Fabaceae</taxon>
        <taxon>Papilionoideae</taxon>
        <taxon>50 kb inversion clade</taxon>
        <taxon>NPAAA clade</taxon>
        <taxon>Hologalegina</taxon>
        <taxon>IRL clade</taxon>
        <taxon>Trifolieae</taxon>
        <taxon>Trifolium</taxon>
    </lineage>
</organism>
<dbReference type="InterPro" id="IPR052929">
    <property type="entry name" value="RNase_H-like_EbsB-rel"/>
</dbReference>